<dbReference type="AlphaFoldDB" id="A0A4R6XQ51"/>
<accession>A0A4R6XQ51</accession>
<feature type="signal peptide" evidence="2">
    <location>
        <begin position="1"/>
        <end position="21"/>
    </location>
</feature>
<organism evidence="3 4">
    <name type="scientific">Marinicella litoralis</name>
    <dbReference type="NCBI Taxonomy" id="644220"/>
    <lineage>
        <taxon>Bacteria</taxon>
        <taxon>Pseudomonadati</taxon>
        <taxon>Pseudomonadota</taxon>
        <taxon>Gammaproteobacteria</taxon>
        <taxon>Lysobacterales</taxon>
        <taxon>Marinicellaceae</taxon>
        <taxon>Marinicella</taxon>
    </lineage>
</organism>
<reference evidence="3 4" key="1">
    <citation type="submission" date="2019-03" db="EMBL/GenBank/DDBJ databases">
        <title>Genomic Encyclopedia of Type Strains, Phase IV (KMG-IV): sequencing the most valuable type-strain genomes for metagenomic binning, comparative biology and taxonomic classification.</title>
        <authorList>
            <person name="Goeker M."/>
        </authorList>
    </citation>
    <scope>NUCLEOTIDE SEQUENCE [LARGE SCALE GENOMIC DNA]</scope>
    <source>
        <strain evidence="3 4">DSM 25488</strain>
    </source>
</reference>
<sequence length="322" mass="36930">MKNIAPLLITLMVLVSAKSGASSDHIYQQLQLCKKITNNTERLTCFDQINHRSNDSTDAAKATTSHDEHTKQPSSFPSLMADLGEANFFISYGNLDFLGGTKKAVLFNAGMRHPINTFDWSEGRPLSFNVFGQIRSQFDVNELDIRNNRGGALINTDFSVGGELVQSLDHWNWRFSYTHKSTHLGDEFIIDNQNYLQERINLSFEAVKWTAQTNINHWDLYAGVGFITRSEPGNLDQAMWQLGWQFQGDYWHGVKPIWAIDLKSWGAFDWNINVNMRAGIEISQWTQTPFQILFEYQDGRSPYGQFFTEDLTFTGLTFLQNW</sequence>
<dbReference type="EMBL" id="SNZB01000005">
    <property type="protein sequence ID" value="TDR18358.1"/>
    <property type="molecule type" value="Genomic_DNA"/>
</dbReference>
<evidence type="ECO:0000313" key="3">
    <source>
        <dbReference type="EMBL" id="TDR18358.1"/>
    </source>
</evidence>
<feature type="region of interest" description="Disordered" evidence="1">
    <location>
        <begin position="55"/>
        <end position="74"/>
    </location>
</feature>
<evidence type="ECO:0000256" key="1">
    <source>
        <dbReference type="SAM" id="MobiDB-lite"/>
    </source>
</evidence>
<dbReference type="Pfam" id="PF06727">
    <property type="entry name" value="DUF1207"/>
    <property type="match status" value="1"/>
</dbReference>
<comment type="caution">
    <text evidence="3">The sequence shown here is derived from an EMBL/GenBank/DDBJ whole genome shotgun (WGS) entry which is preliminary data.</text>
</comment>
<dbReference type="InterPro" id="IPR009599">
    <property type="entry name" value="DUF1207"/>
</dbReference>
<dbReference type="Proteomes" id="UP000295724">
    <property type="component" value="Unassembled WGS sequence"/>
</dbReference>
<proteinExistence type="predicted"/>
<evidence type="ECO:0000313" key="4">
    <source>
        <dbReference type="Proteomes" id="UP000295724"/>
    </source>
</evidence>
<evidence type="ECO:0000256" key="2">
    <source>
        <dbReference type="SAM" id="SignalP"/>
    </source>
</evidence>
<gene>
    <name evidence="3" type="ORF">C8D91_2275</name>
</gene>
<dbReference type="OrthoDB" id="238106at2"/>
<keyword evidence="2" id="KW-0732">Signal</keyword>
<protein>
    <submittedName>
        <fullName evidence="3">Uncharacterized protein DUF1207</fullName>
    </submittedName>
</protein>
<dbReference type="RefSeq" id="WP_099019638.1">
    <property type="nucleotide sequence ID" value="NZ_NIHB01000003.1"/>
</dbReference>
<name>A0A4R6XQ51_9GAMM</name>
<feature type="chain" id="PRO_5020859444" evidence="2">
    <location>
        <begin position="22"/>
        <end position="322"/>
    </location>
</feature>
<keyword evidence="4" id="KW-1185">Reference proteome</keyword>